<evidence type="ECO:0000313" key="3">
    <source>
        <dbReference type="Proteomes" id="UP000000226"/>
    </source>
</evidence>
<proteinExistence type="predicted"/>
<accession>V7BXG0</accession>
<dbReference type="InterPro" id="IPR039261">
    <property type="entry name" value="FNR_nucleotide-bd"/>
</dbReference>
<dbReference type="AlphaFoldDB" id="V7BXG0"/>
<evidence type="ECO:0000313" key="2">
    <source>
        <dbReference type="EMBL" id="ESW21748.1"/>
    </source>
</evidence>
<keyword evidence="3" id="KW-1185">Reference proteome</keyword>
<protein>
    <submittedName>
        <fullName evidence="2">Uncharacterized protein</fullName>
    </submittedName>
</protein>
<dbReference type="PANTHER" id="PTHR33927:SF6">
    <property type="entry name" value="PROTEIN, PUTATIVE-RELATED"/>
    <property type="match status" value="1"/>
</dbReference>
<dbReference type="OMA" id="ENACTGA"/>
<dbReference type="Gene3D" id="3.40.50.80">
    <property type="entry name" value="Nucleotide-binding domain of ferredoxin-NADP reductase (FNR) module"/>
    <property type="match status" value="1"/>
</dbReference>
<sequence>MHFAGLPYLVNLYQRVLLVATGSGICVFLSFLLQPSKANVCLIWVAKDIELNFGKEIRELVNKYPKEKVMVHDTAISGRPNVAEISVNAAIRWNVEVVIVTSNPEGSRDVLRACKRANIPAFGPIWDS</sequence>
<dbReference type="eggNOG" id="ENOG502QQU2">
    <property type="taxonomic scope" value="Eukaryota"/>
</dbReference>
<dbReference type="OrthoDB" id="3142841at2759"/>
<organism evidence="2 3">
    <name type="scientific">Phaseolus vulgaris</name>
    <name type="common">Kidney bean</name>
    <name type="synonym">French bean</name>
    <dbReference type="NCBI Taxonomy" id="3885"/>
    <lineage>
        <taxon>Eukaryota</taxon>
        <taxon>Viridiplantae</taxon>
        <taxon>Streptophyta</taxon>
        <taxon>Embryophyta</taxon>
        <taxon>Tracheophyta</taxon>
        <taxon>Spermatophyta</taxon>
        <taxon>Magnoliopsida</taxon>
        <taxon>eudicotyledons</taxon>
        <taxon>Gunneridae</taxon>
        <taxon>Pentapetalae</taxon>
        <taxon>rosids</taxon>
        <taxon>fabids</taxon>
        <taxon>Fabales</taxon>
        <taxon>Fabaceae</taxon>
        <taxon>Papilionoideae</taxon>
        <taxon>50 kb inversion clade</taxon>
        <taxon>NPAAA clade</taxon>
        <taxon>indigoferoid/millettioid clade</taxon>
        <taxon>Phaseoleae</taxon>
        <taxon>Phaseolus</taxon>
    </lineage>
</organism>
<gene>
    <name evidence="2" type="ORF">PHAVU_005G0964001g</name>
</gene>
<keyword evidence="1" id="KW-1133">Transmembrane helix</keyword>
<dbReference type="EMBL" id="CM002292">
    <property type="protein sequence ID" value="ESW21748.1"/>
    <property type="molecule type" value="Genomic_DNA"/>
</dbReference>
<dbReference type="PANTHER" id="PTHR33927">
    <property type="entry name" value="TRANSMEMBRANE PROTEIN"/>
    <property type="match status" value="1"/>
</dbReference>
<feature type="transmembrane region" description="Helical" evidence="1">
    <location>
        <begin position="12"/>
        <end position="33"/>
    </location>
</feature>
<dbReference type="SUPFAM" id="SSF52343">
    <property type="entry name" value="Ferredoxin reductase-like, C-terminal NADP-linked domain"/>
    <property type="match status" value="1"/>
</dbReference>
<reference evidence="3" key="1">
    <citation type="journal article" date="2014" name="Nat. Genet.">
        <title>A reference genome for common bean and genome-wide analysis of dual domestications.</title>
        <authorList>
            <person name="Schmutz J."/>
            <person name="McClean P.E."/>
            <person name="Mamidi S."/>
            <person name="Wu G.A."/>
            <person name="Cannon S.B."/>
            <person name="Grimwood J."/>
            <person name="Jenkins J."/>
            <person name="Shu S."/>
            <person name="Song Q."/>
            <person name="Chavarro C."/>
            <person name="Torres-Torres M."/>
            <person name="Geffroy V."/>
            <person name="Moghaddam S.M."/>
            <person name="Gao D."/>
            <person name="Abernathy B."/>
            <person name="Barry K."/>
            <person name="Blair M."/>
            <person name="Brick M.A."/>
            <person name="Chovatia M."/>
            <person name="Gepts P."/>
            <person name="Goodstein D.M."/>
            <person name="Gonzales M."/>
            <person name="Hellsten U."/>
            <person name="Hyten D.L."/>
            <person name="Jia G."/>
            <person name="Kelly J.D."/>
            <person name="Kudrna D."/>
            <person name="Lee R."/>
            <person name="Richard M.M."/>
            <person name="Miklas P.N."/>
            <person name="Osorno J.M."/>
            <person name="Rodrigues J."/>
            <person name="Thareau V."/>
            <person name="Urrea C.A."/>
            <person name="Wang M."/>
            <person name="Yu Y."/>
            <person name="Zhang M."/>
            <person name="Wing R.A."/>
            <person name="Cregan P.B."/>
            <person name="Rokhsar D.S."/>
            <person name="Jackson S.A."/>
        </authorList>
    </citation>
    <scope>NUCLEOTIDE SEQUENCE [LARGE SCALE GENOMIC DNA]</scope>
    <source>
        <strain evidence="3">cv. G19833</strain>
    </source>
</reference>
<dbReference type="InterPro" id="IPR052979">
    <property type="entry name" value="Adenylate-forming_domain"/>
</dbReference>
<dbReference type="Proteomes" id="UP000000226">
    <property type="component" value="Chromosome 5"/>
</dbReference>
<name>V7BXG0_PHAVU</name>
<dbReference type="Gramene" id="ESW21748">
    <property type="protein sequence ID" value="ESW21748"/>
    <property type="gene ID" value="PHAVU_005G0964001g"/>
</dbReference>
<keyword evidence="1" id="KW-0472">Membrane</keyword>
<keyword evidence="1" id="KW-0812">Transmembrane</keyword>
<evidence type="ECO:0000256" key="1">
    <source>
        <dbReference type="SAM" id="Phobius"/>
    </source>
</evidence>